<dbReference type="EMBL" id="BGZK01002243">
    <property type="protein sequence ID" value="GBP92148.1"/>
    <property type="molecule type" value="Genomic_DNA"/>
</dbReference>
<name>A0A4C1ZWS0_EUMVA</name>
<keyword evidence="2" id="KW-1185">Reference proteome</keyword>
<protein>
    <submittedName>
        <fullName evidence="1">Uncharacterized protein</fullName>
    </submittedName>
</protein>
<evidence type="ECO:0000313" key="1">
    <source>
        <dbReference type="EMBL" id="GBP92148.1"/>
    </source>
</evidence>
<dbReference type="Proteomes" id="UP000299102">
    <property type="component" value="Unassembled WGS sequence"/>
</dbReference>
<gene>
    <name evidence="1" type="ORF">EVAR_66639_1</name>
</gene>
<sequence>MKHYLIQCEGMSRGALPTADGPTGRRTGRQTDLRAHTPTQQTERFMGQMVDRRILYGIDNDLLEANQVAISRYTIYQLEKHLKAAACYKDLHPESCRCCSLKKEPEYRKPTRRTSALHVVEAPYQHKRTQKEKRKTKIK</sequence>
<evidence type="ECO:0000313" key="2">
    <source>
        <dbReference type="Proteomes" id="UP000299102"/>
    </source>
</evidence>
<accession>A0A4C1ZWS0</accession>
<dbReference type="AlphaFoldDB" id="A0A4C1ZWS0"/>
<organism evidence="1 2">
    <name type="scientific">Eumeta variegata</name>
    <name type="common">Bagworm moth</name>
    <name type="synonym">Eumeta japonica</name>
    <dbReference type="NCBI Taxonomy" id="151549"/>
    <lineage>
        <taxon>Eukaryota</taxon>
        <taxon>Metazoa</taxon>
        <taxon>Ecdysozoa</taxon>
        <taxon>Arthropoda</taxon>
        <taxon>Hexapoda</taxon>
        <taxon>Insecta</taxon>
        <taxon>Pterygota</taxon>
        <taxon>Neoptera</taxon>
        <taxon>Endopterygota</taxon>
        <taxon>Lepidoptera</taxon>
        <taxon>Glossata</taxon>
        <taxon>Ditrysia</taxon>
        <taxon>Tineoidea</taxon>
        <taxon>Psychidae</taxon>
        <taxon>Oiketicinae</taxon>
        <taxon>Eumeta</taxon>
    </lineage>
</organism>
<comment type="caution">
    <text evidence="1">The sequence shown here is derived from an EMBL/GenBank/DDBJ whole genome shotgun (WGS) entry which is preliminary data.</text>
</comment>
<proteinExistence type="predicted"/>
<reference evidence="1 2" key="1">
    <citation type="journal article" date="2019" name="Commun. Biol.">
        <title>The bagworm genome reveals a unique fibroin gene that provides high tensile strength.</title>
        <authorList>
            <person name="Kono N."/>
            <person name="Nakamura H."/>
            <person name="Ohtoshi R."/>
            <person name="Tomita M."/>
            <person name="Numata K."/>
            <person name="Arakawa K."/>
        </authorList>
    </citation>
    <scope>NUCLEOTIDE SEQUENCE [LARGE SCALE GENOMIC DNA]</scope>
</reference>